<reference evidence="2 3" key="1">
    <citation type="submission" date="2019-08" db="EMBL/GenBank/DDBJ databases">
        <authorList>
            <person name="Ye J."/>
        </authorList>
    </citation>
    <scope>NUCLEOTIDE SEQUENCE [LARGE SCALE GENOMIC DNA]</scope>
    <source>
        <strain evidence="2 3">TK008</strain>
    </source>
</reference>
<dbReference type="EMBL" id="VOPL01000001">
    <property type="protein sequence ID" value="TXB71160.1"/>
    <property type="molecule type" value="Genomic_DNA"/>
</dbReference>
<dbReference type="PIRSF" id="PIRSF035009">
    <property type="entry name" value="UCP035009_HSDR_N"/>
    <property type="match status" value="1"/>
</dbReference>
<comment type="caution">
    <text evidence="2">The sequence shown here is derived from an EMBL/GenBank/DDBJ whole genome shotgun (WGS) entry which is preliminary data.</text>
</comment>
<gene>
    <name evidence="2" type="ORF">FQV27_04745</name>
</gene>
<evidence type="ECO:0000313" key="3">
    <source>
        <dbReference type="Proteomes" id="UP000321562"/>
    </source>
</evidence>
<dbReference type="GO" id="GO:0004519">
    <property type="term" value="F:endonuclease activity"/>
    <property type="evidence" value="ECO:0007669"/>
    <property type="project" value="UniProtKB-KW"/>
</dbReference>
<protein>
    <submittedName>
        <fullName evidence="2">Restriction endonuclease</fullName>
    </submittedName>
</protein>
<evidence type="ECO:0000259" key="1">
    <source>
        <dbReference type="Pfam" id="PF13588"/>
    </source>
</evidence>
<name>A0A5C6S9U1_9RHOB</name>
<dbReference type="Pfam" id="PF13588">
    <property type="entry name" value="HSDR_N_2"/>
    <property type="match status" value="1"/>
</dbReference>
<dbReference type="Proteomes" id="UP000321562">
    <property type="component" value="Unassembled WGS sequence"/>
</dbReference>
<keyword evidence="2" id="KW-0378">Hydrolase</keyword>
<keyword evidence="3" id="KW-1185">Reference proteome</keyword>
<accession>A0A5C6S9U1</accession>
<evidence type="ECO:0000313" key="2">
    <source>
        <dbReference type="EMBL" id="TXB71160.1"/>
    </source>
</evidence>
<dbReference type="AlphaFoldDB" id="A0A5C6S9U1"/>
<keyword evidence="2" id="KW-0255">Endonuclease</keyword>
<dbReference type="OrthoDB" id="9148007at2"/>
<dbReference type="InterPro" id="IPR017035">
    <property type="entry name" value="UCP035009_HsdR_All3000-type"/>
</dbReference>
<keyword evidence="2" id="KW-0540">Nuclease</keyword>
<feature type="domain" description="Type I restriction enzyme R protein N-terminal" evidence="1">
    <location>
        <begin position="45"/>
        <end position="127"/>
    </location>
</feature>
<sequence length="348" mass="39227">MEFREMIAALSRRSKSAEKQAETEEATKTAVILPFLQALGFDVFDLDEVVPEYIADVGIKKGEKVDFAVKIDGKVAMLIEAKPIHARLGETQYSQLFRYFAVTDARLAILMNGREAWFFSDTDEPNKMDKKPFFKFDLQEHDPAQVEELSRFQKGSFAIESIIEAASNLKYMREAASYLKRQLSSPEDDFIRLVAKSIYDGSITKNVLEQVRPAITGALDELVRNRIQDKLSITFSSEPVSKDPGADAADPDIITTDSEREGFMIIRAIAAKVAAVERINLRDAKSYCAILMDDNNRKPVCRLYFNSEKNMQIGLFDADKSETKVKIDRIADIYHHAAAIEAAVNNYL</sequence>
<organism evidence="2 3">
    <name type="scientific">Paracoccus aurantiacus</name>
    <dbReference type="NCBI Taxonomy" id="2599412"/>
    <lineage>
        <taxon>Bacteria</taxon>
        <taxon>Pseudomonadati</taxon>
        <taxon>Pseudomonadota</taxon>
        <taxon>Alphaproteobacteria</taxon>
        <taxon>Rhodobacterales</taxon>
        <taxon>Paracoccaceae</taxon>
        <taxon>Paracoccus</taxon>
    </lineage>
</organism>
<proteinExistence type="predicted"/>
<dbReference type="InterPro" id="IPR029464">
    <property type="entry name" value="HSDR_N"/>
</dbReference>